<dbReference type="AlphaFoldDB" id="A0A832H5D9"/>
<dbReference type="EMBL" id="DSRD01000608">
    <property type="protein sequence ID" value="HGW94546.1"/>
    <property type="molecule type" value="Genomic_DNA"/>
</dbReference>
<protein>
    <submittedName>
        <fullName evidence="1">Uncharacterized protein</fullName>
    </submittedName>
</protein>
<comment type="caution">
    <text evidence="1">The sequence shown here is derived from an EMBL/GenBank/DDBJ whole genome shotgun (WGS) entry which is preliminary data.</text>
</comment>
<organism evidence="1">
    <name type="scientific">Oscillatoriales cyanobacterium SpSt-402</name>
    <dbReference type="NCBI Taxonomy" id="2282168"/>
    <lineage>
        <taxon>Bacteria</taxon>
        <taxon>Bacillati</taxon>
        <taxon>Cyanobacteriota</taxon>
        <taxon>Cyanophyceae</taxon>
        <taxon>Oscillatoriophycideae</taxon>
        <taxon>Oscillatoriales</taxon>
    </lineage>
</organism>
<gene>
    <name evidence="1" type="ORF">ENR47_09730</name>
</gene>
<proteinExistence type="predicted"/>
<sequence>MDVDERVALANGRLKAARVGVTIERRGGTLWLRGTFPPKPGSNRIKPYRQKFALGVKANPAGVQHAEKQARLMGA</sequence>
<evidence type="ECO:0000313" key="1">
    <source>
        <dbReference type="EMBL" id="HGW94546.1"/>
    </source>
</evidence>
<name>A0A832H5D9_9CYAN</name>
<reference evidence="1" key="1">
    <citation type="journal article" date="2020" name="mSystems">
        <title>Genome- and Community-Level Interaction Insights into Carbon Utilization and Element Cycling Functions of Hydrothermarchaeota in Hydrothermal Sediment.</title>
        <authorList>
            <person name="Zhou Z."/>
            <person name="Liu Y."/>
            <person name="Xu W."/>
            <person name="Pan J."/>
            <person name="Luo Z.H."/>
            <person name="Li M."/>
        </authorList>
    </citation>
    <scope>NUCLEOTIDE SEQUENCE [LARGE SCALE GENOMIC DNA]</scope>
    <source>
        <strain evidence="1">SpSt-402</strain>
    </source>
</reference>
<accession>A0A832H5D9</accession>